<proteinExistence type="inferred from homology"/>
<dbReference type="EMBL" id="NFII01000004">
    <property type="protein sequence ID" value="OUO01769.1"/>
    <property type="molecule type" value="Genomic_DNA"/>
</dbReference>
<evidence type="ECO:0000256" key="4">
    <source>
        <dbReference type="ARBA" id="ARBA00023263"/>
    </source>
</evidence>
<evidence type="ECO:0000313" key="6">
    <source>
        <dbReference type="EMBL" id="OUO01769.1"/>
    </source>
</evidence>
<accession>A0A1Y3YZ82</accession>
<comment type="subcellular location">
    <subcellularLocation>
        <location evidence="1">Fimbrium</location>
    </subcellularLocation>
</comment>
<evidence type="ECO:0000313" key="7">
    <source>
        <dbReference type="Proteomes" id="UP000195386"/>
    </source>
</evidence>
<keyword evidence="3" id="KW-0732">Signal</keyword>
<feature type="domain" description="Major fimbrial subunit protein N-terminal" evidence="5">
    <location>
        <begin position="36"/>
        <end position="169"/>
    </location>
</feature>
<dbReference type="PROSITE" id="PS51257">
    <property type="entry name" value="PROKAR_LIPOPROTEIN"/>
    <property type="match status" value="1"/>
</dbReference>
<gene>
    <name evidence="6" type="ORF">B5F97_05975</name>
</gene>
<protein>
    <recommendedName>
        <fullName evidence="5">Major fimbrial subunit protein N-terminal domain-containing protein</fullName>
    </recommendedName>
</protein>
<evidence type="ECO:0000256" key="3">
    <source>
        <dbReference type="ARBA" id="ARBA00022729"/>
    </source>
</evidence>
<evidence type="ECO:0000259" key="5">
    <source>
        <dbReference type="Pfam" id="PF06321"/>
    </source>
</evidence>
<dbReference type="Pfam" id="PF06321">
    <property type="entry name" value="P_gingi_FimA"/>
    <property type="match status" value="1"/>
</dbReference>
<dbReference type="GO" id="GO:0009289">
    <property type="term" value="C:pilus"/>
    <property type="evidence" value="ECO:0007669"/>
    <property type="project" value="UniProtKB-SubCell"/>
</dbReference>
<organism evidence="6 7">
    <name type="scientific">Bacteroides clarus</name>
    <dbReference type="NCBI Taxonomy" id="626929"/>
    <lineage>
        <taxon>Bacteria</taxon>
        <taxon>Pseudomonadati</taxon>
        <taxon>Bacteroidota</taxon>
        <taxon>Bacteroidia</taxon>
        <taxon>Bacteroidales</taxon>
        <taxon>Bacteroidaceae</taxon>
        <taxon>Bacteroides</taxon>
    </lineage>
</organism>
<reference evidence="7" key="1">
    <citation type="submission" date="2017-04" db="EMBL/GenBank/DDBJ databases">
        <title>Function of individual gut microbiota members based on whole genome sequencing of pure cultures obtained from chicken caecum.</title>
        <authorList>
            <person name="Medvecky M."/>
            <person name="Cejkova D."/>
            <person name="Polansky O."/>
            <person name="Karasova D."/>
            <person name="Kubasova T."/>
            <person name="Cizek A."/>
            <person name="Rychlik I."/>
        </authorList>
    </citation>
    <scope>NUCLEOTIDE SEQUENCE [LARGE SCALE GENOMIC DNA]</scope>
    <source>
        <strain evidence="7">An43</strain>
    </source>
</reference>
<dbReference type="RefSeq" id="WP_087425732.1">
    <property type="nucleotide sequence ID" value="NZ_CAMMFP010000002.1"/>
</dbReference>
<comment type="similarity">
    <text evidence="2">Belongs to the bacteroidetes fimbrillin superfamily. FimA/Mfa1 family.</text>
</comment>
<dbReference type="Proteomes" id="UP000195386">
    <property type="component" value="Unassembled WGS sequence"/>
</dbReference>
<dbReference type="InterPro" id="IPR029141">
    <property type="entry name" value="FimA_N"/>
</dbReference>
<keyword evidence="4" id="KW-0281">Fimbrium</keyword>
<evidence type="ECO:0000256" key="1">
    <source>
        <dbReference type="ARBA" id="ARBA00004561"/>
    </source>
</evidence>
<name>A0A1Y3YZ82_9BACE</name>
<comment type="caution">
    <text evidence="6">The sequence shown here is derived from an EMBL/GenBank/DDBJ whole genome shotgun (WGS) entry which is preliminary data.</text>
</comment>
<evidence type="ECO:0000256" key="2">
    <source>
        <dbReference type="ARBA" id="ARBA00006011"/>
    </source>
</evidence>
<dbReference type="Gene3D" id="2.60.40.2580">
    <property type="match status" value="1"/>
</dbReference>
<sequence length="403" mass="43778">MKLRNLLAVSVTAFTLLSCNDSDNNLNPAPNKGELAAITVKVKGNADTRALTGEETGSANENDINSLEFFVFNNDGSFQKYYKPTSVVSDNQYTFLVNAGNLTILTAANQNLGEPSPAPASLADFKKSSLYKALSLDGTNSRSDISASLGFAMAAEGTANVVEGETNKLSLSVRRLLSKIENPKADPANKVTAPDADLLKILGLDASGTVPTDLKWTFNGYTVINGINRSLAFEYDNLINWERFAAASNFKTTFTPDGATVETVYSVKSDDNSETSNGFLPAAYNKPVYVYENIPTMLQGGNGQAATVFDKDEVVAFIIKGTFSGTGVSDVTRYWRVNLLKDDTWKIFRNSIYRITMQDIKTVGWGTPKEAEEEGPVIDPSESSITIDIEVAKWDVRTQNVDL</sequence>
<dbReference type="AlphaFoldDB" id="A0A1Y3YZ82"/>